<keyword evidence="1" id="KW-1133">Transmembrane helix</keyword>
<dbReference type="AlphaFoldDB" id="A0A915HQH2"/>
<evidence type="ECO:0000313" key="3">
    <source>
        <dbReference type="WBParaSite" id="nRc.2.0.1.t03969-RA"/>
    </source>
</evidence>
<evidence type="ECO:0000256" key="1">
    <source>
        <dbReference type="SAM" id="Phobius"/>
    </source>
</evidence>
<proteinExistence type="predicted"/>
<reference evidence="3" key="1">
    <citation type="submission" date="2022-11" db="UniProtKB">
        <authorList>
            <consortium name="WormBaseParasite"/>
        </authorList>
    </citation>
    <scope>IDENTIFICATION</scope>
</reference>
<keyword evidence="1" id="KW-0472">Membrane</keyword>
<keyword evidence="2" id="KW-1185">Reference proteome</keyword>
<name>A0A915HQH2_ROMCU</name>
<organism evidence="2 3">
    <name type="scientific">Romanomermis culicivorax</name>
    <name type="common">Nematode worm</name>
    <dbReference type="NCBI Taxonomy" id="13658"/>
    <lineage>
        <taxon>Eukaryota</taxon>
        <taxon>Metazoa</taxon>
        <taxon>Ecdysozoa</taxon>
        <taxon>Nematoda</taxon>
        <taxon>Enoplea</taxon>
        <taxon>Dorylaimia</taxon>
        <taxon>Mermithida</taxon>
        <taxon>Mermithoidea</taxon>
        <taxon>Mermithidae</taxon>
        <taxon>Romanomermis</taxon>
    </lineage>
</organism>
<keyword evidence="1" id="KW-0812">Transmembrane</keyword>
<feature type="transmembrane region" description="Helical" evidence="1">
    <location>
        <begin position="12"/>
        <end position="32"/>
    </location>
</feature>
<evidence type="ECO:0000313" key="2">
    <source>
        <dbReference type="Proteomes" id="UP000887565"/>
    </source>
</evidence>
<sequence length="97" mass="11364">MDSPGLVSSVDELAVCIFKMAIKILFFFILYFDSFRFEHIDIKGKNNDDAMLSAEAPFRWGWRKTTINDRLIEAARIFYGRNERPNAWNALVKETNR</sequence>
<protein>
    <submittedName>
        <fullName evidence="3">Uncharacterized protein</fullName>
    </submittedName>
</protein>
<accession>A0A915HQH2</accession>
<dbReference type="WBParaSite" id="nRc.2.0.1.t03969-RA">
    <property type="protein sequence ID" value="nRc.2.0.1.t03969-RA"/>
    <property type="gene ID" value="nRc.2.0.1.g03969"/>
</dbReference>
<dbReference type="Proteomes" id="UP000887565">
    <property type="component" value="Unplaced"/>
</dbReference>